<keyword evidence="3" id="KW-0687">Ribonucleoprotein</keyword>
<evidence type="ECO:0000256" key="5">
    <source>
        <dbReference type="ARBA" id="ARBA00035392"/>
    </source>
</evidence>
<dbReference type="InterPro" id="IPR021138">
    <property type="entry name" value="Ribosomal_eL20_eukaryotes"/>
</dbReference>
<feature type="compositionally biased region" description="Basic residues" evidence="7">
    <location>
        <begin position="140"/>
        <end position="159"/>
    </location>
</feature>
<evidence type="ECO:0000256" key="4">
    <source>
        <dbReference type="ARBA" id="ARBA00035220"/>
    </source>
</evidence>
<proteinExistence type="inferred from homology"/>
<evidence type="ECO:0000256" key="7">
    <source>
        <dbReference type="SAM" id="MobiDB-lite"/>
    </source>
</evidence>
<dbReference type="SUPFAM" id="SSF160374">
    <property type="entry name" value="RplX-like"/>
    <property type="match status" value="1"/>
</dbReference>
<evidence type="ECO:0000259" key="8">
    <source>
        <dbReference type="Pfam" id="PF01775"/>
    </source>
</evidence>
<evidence type="ECO:0000256" key="1">
    <source>
        <dbReference type="ARBA" id="ARBA00009362"/>
    </source>
</evidence>
<keyword evidence="2" id="KW-0689">Ribosomal protein</keyword>
<dbReference type="Proteomes" id="UP000694540">
    <property type="component" value="Unplaced"/>
</dbReference>
<dbReference type="FunFam" id="3.10.20.10:FF:000002">
    <property type="entry name" value="60S ribosomal protein L18a"/>
    <property type="match status" value="1"/>
</dbReference>
<dbReference type="PANTHER" id="PTHR10052">
    <property type="entry name" value="60S RIBOSOMAL PROTEIN L18A"/>
    <property type="match status" value="1"/>
</dbReference>
<sequence>MKALDVLQEDKAVGCCLPTPRCHTLPLYHMRIFAPKHVAAKSHFWYFVSQLKKMKESSVETVYWGQAFEKSPLRVKKSGIWLCYNSHSGTHNSYREYRDLTTASAVTQCYRDIGTRPGPRTAPSRIQRWRRSQPASKEKERKKRENKRKEKKKERRRKKVGAELQPRSIRF</sequence>
<organism evidence="9 10">
    <name type="scientific">Catagonus wagneri</name>
    <name type="common">Chacoan peccary</name>
    <dbReference type="NCBI Taxonomy" id="51154"/>
    <lineage>
        <taxon>Eukaryota</taxon>
        <taxon>Metazoa</taxon>
        <taxon>Chordata</taxon>
        <taxon>Craniata</taxon>
        <taxon>Vertebrata</taxon>
        <taxon>Euteleostomi</taxon>
        <taxon>Mammalia</taxon>
        <taxon>Eutheria</taxon>
        <taxon>Laurasiatheria</taxon>
        <taxon>Artiodactyla</taxon>
        <taxon>Suina</taxon>
        <taxon>Tayassuidae</taxon>
        <taxon>Catagonus</taxon>
    </lineage>
</organism>
<dbReference type="InterPro" id="IPR023573">
    <property type="entry name" value="Ribosomal_eL20_dom"/>
</dbReference>
<reference evidence="9" key="1">
    <citation type="submission" date="2025-08" db="UniProtKB">
        <authorList>
            <consortium name="Ensembl"/>
        </authorList>
    </citation>
    <scope>IDENTIFICATION</scope>
</reference>
<comment type="subunit">
    <text evidence="6">Component of the large ribosomal subunit. Binds IPO9 with high affinity.</text>
</comment>
<evidence type="ECO:0000256" key="6">
    <source>
        <dbReference type="ARBA" id="ARBA00046816"/>
    </source>
</evidence>
<evidence type="ECO:0000256" key="2">
    <source>
        <dbReference type="ARBA" id="ARBA00022980"/>
    </source>
</evidence>
<name>A0A8C3W459_9CETA</name>
<dbReference type="GO" id="GO:0005840">
    <property type="term" value="C:ribosome"/>
    <property type="evidence" value="ECO:0007669"/>
    <property type="project" value="UniProtKB-KW"/>
</dbReference>
<dbReference type="GO" id="GO:0006412">
    <property type="term" value="P:translation"/>
    <property type="evidence" value="ECO:0007669"/>
    <property type="project" value="InterPro"/>
</dbReference>
<protein>
    <recommendedName>
        <fullName evidence="4">Large ribosomal subunit protein eL20</fullName>
    </recommendedName>
    <alternativeName>
        <fullName evidence="5">60S ribosomal protein L18a</fullName>
    </alternativeName>
</protein>
<dbReference type="GO" id="GO:0003735">
    <property type="term" value="F:structural constituent of ribosome"/>
    <property type="evidence" value="ECO:0007669"/>
    <property type="project" value="InterPro"/>
</dbReference>
<keyword evidence="10" id="KW-1185">Reference proteome</keyword>
<reference evidence="9" key="2">
    <citation type="submission" date="2025-09" db="UniProtKB">
        <authorList>
            <consortium name="Ensembl"/>
        </authorList>
    </citation>
    <scope>IDENTIFICATION</scope>
</reference>
<dbReference type="Pfam" id="PF01775">
    <property type="entry name" value="Ribosomal_L18A"/>
    <property type="match status" value="1"/>
</dbReference>
<evidence type="ECO:0000313" key="9">
    <source>
        <dbReference type="Ensembl" id="ENSCWAP00000008853.1"/>
    </source>
</evidence>
<dbReference type="GeneTree" id="ENSGT00390000015797"/>
<evidence type="ECO:0000313" key="10">
    <source>
        <dbReference type="Proteomes" id="UP000694540"/>
    </source>
</evidence>
<feature type="region of interest" description="Disordered" evidence="7">
    <location>
        <begin position="112"/>
        <end position="171"/>
    </location>
</feature>
<dbReference type="AlphaFoldDB" id="A0A8C3W459"/>
<dbReference type="Gene3D" id="3.10.20.10">
    <property type="match status" value="2"/>
</dbReference>
<dbReference type="InterPro" id="IPR028877">
    <property type="entry name" value="Ribosomal_eL20"/>
</dbReference>
<dbReference type="Ensembl" id="ENSCWAT00000009619.1">
    <property type="protein sequence ID" value="ENSCWAP00000008853.1"/>
    <property type="gene ID" value="ENSCWAG00000006850.1"/>
</dbReference>
<evidence type="ECO:0000256" key="3">
    <source>
        <dbReference type="ARBA" id="ARBA00023274"/>
    </source>
</evidence>
<comment type="similarity">
    <text evidence="1">Belongs to the eukaryotic ribosomal protein eL20 family.</text>
</comment>
<dbReference type="HAMAP" id="MF_00273">
    <property type="entry name" value="Ribosomal_eL20"/>
    <property type="match status" value="1"/>
</dbReference>
<feature type="domain" description="Large ribosomal subunit protein eL20" evidence="8">
    <location>
        <begin position="87"/>
        <end position="116"/>
    </location>
</feature>
<dbReference type="GO" id="GO:1990904">
    <property type="term" value="C:ribonucleoprotein complex"/>
    <property type="evidence" value="ECO:0007669"/>
    <property type="project" value="UniProtKB-KW"/>
</dbReference>
<accession>A0A8C3W459</accession>